<gene>
    <name evidence="2" type="ORF">MERR_LOCUS35660</name>
</gene>
<reference evidence="2" key="1">
    <citation type="submission" date="2020-01" db="EMBL/GenBank/DDBJ databases">
        <authorList>
            <person name="Mishra B."/>
        </authorList>
    </citation>
    <scope>NUCLEOTIDE SEQUENCE [LARGE SCALE GENOMIC DNA]</scope>
</reference>
<name>A0A6D2K6A4_9BRAS</name>
<protein>
    <submittedName>
        <fullName evidence="2">Uncharacterized protein</fullName>
    </submittedName>
</protein>
<dbReference type="Proteomes" id="UP000467841">
    <property type="component" value="Unassembled WGS sequence"/>
</dbReference>
<keyword evidence="3" id="KW-1185">Reference proteome</keyword>
<accession>A0A6D2K6A4</accession>
<evidence type="ECO:0000313" key="2">
    <source>
        <dbReference type="EMBL" id="CAA7048425.1"/>
    </source>
</evidence>
<feature type="compositionally biased region" description="Basic and acidic residues" evidence="1">
    <location>
        <begin position="1"/>
        <end position="18"/>
    </location>
</feature>
<organism evidence="2 3">
    <name type="scientific">Microthlaspi erraticum</name>
    <dbReference type="NCBI Taxonomy" id="1685480"/>
    <lineage>
        <taxon>Eukaryota</taxon>
        <taxon>Viridiplantae</taxon>
        <taxon>Streptophyta</taxon>
        <taxon>Embryophyta</taxon>
        <taxon>Tracheophyta</taxon>
        <taxon>Spermatophyta</taxon>
        <taxon>Magnoliopsida</taxon>
        <taxon>eudicotyledons</taxon>
        <taxon>Gunneridae</taxon>
        <taxon>Pentapetalae</taxon>
        <taxon>rosids</taxon>
        <taxon>malvids</taxon>
        <taxon>Brassicales</taxon>
        <taxon>Brassicaceae</taxon>
        <taxon>Coluteocarpeae</taxon>
        <taxon>Microthlaspi</taxon>
    </lineage>
</organism>
<feature type="region of interest" description="Disordered" evidence="1">
    <location>
        <begin position="1"/>
        <end position="23"/>
    </location>
</feature>
<evidence type="ECO:0000313" key="3">
    <source>
        <dbReference type="Proteomes" id="UP000467841"/>
    </source>
</evidence>
<sequence length="84" mass="9904">MLTSPREAKQLRDHRMDSDQSEEAIAKVGSVESHICKRVDAWRRFLSRKLTMRFRICLSIEEVMEHSEEKTPRCSRPFLSAQIQ</sequence>
<evidence type="ECO:0000256" key="1">
    <source>
        <dbReference type="SAM" id="MobiDB-lite"/>
    </source>
</evidence>
<comment type="caution">
    <text evidence="2">The sequence shown here is derived from an EMBL/GenBank/DDBJ whole genome shotgun (WGS) entry which is preliminary data.</text>
</comment>
<dbReference type="AlphaFoldDB" id="A0A6D2K6A4"/>
<dbReference type="EMBL" id="CACVBM020001385">
    <property type="protein sequence ID" value="CAA7048425.1"/>
    <property type="molecule type" value="Genomic_DNA"/>
</dbReference>
<proteinExistence type="predicted"/>